<accession>A0A8H4J7G4</accession>
<name>A0A8H4J7G4_9PEZI</name>
<protein>
    <submittedName>
        <fullName evidence="2">Uncharacterized protein</fullName>
    </submittedName>
</protein>
<reference evidence="2" key="1">
    <citation type="submission" date="2020-04" db="EMBL/GenBank/DDBJ databases">
        <title>Genome Assembly and Annotation of Botryosphaeria dothidea sdau 11-99, a Latent Pathogen of Apple Fruit Ring Rot in China.</title>
        <authorList>
            <person name="Yu C."/>
            <person name="Diao Y."/>
            <person name="Lu Q."/>
            <person name="Zhao J."/>
            <person name="Cui S."/>
            <person name="Peng C."/>
            <person name="He B."/>
            <person name="Liu H."/>
        </authorList>
    </citation>
    <scope>NUCLEOTIDE SEQUENCE [LARGE SCALE GENOMIC DNA]</scope>
    <source>
        <strain evidence="2">Sdau11-99</strain>
    </source>
</reference>
<evidence type="ECO:0000313" key="3">
    <source>
        <dbReference type="Proteomes" id="UP000572817"/>
    </source>
</evidence>
<organism evidence="2 3">
    <name type="scientific">Botryosphaeria dothidea</name>
    <dbReference type="NCBI Taxonomy" id="55169"/>
    <lineage>
        <taxon>Eukaryota</taxon>
        <taxon>Fungi</taxon>
        <taxon>Dikarya</taxon>
        <taxon>Ascomycota</taxon>
        <taxon>Pezizomycotina</taxon>
        <taxon>Dothideomycetes</taxon>
        <taxon>Dothideomycetes incertae sedis</taxon>
        <taxon>Botryosphaeriales</taxon>
        <taxon>Botryosphaeriaceae</taxon>
        <taxon>Botryosphaeria</taxon>
    </lineage>
</organism>
<comment type="caution">
    <text evidence="2">The sequence shown here is derived from an EMBL/GenBank/DDBJ whole genome shotgun (WGS) entry which is preliminary data.</text>
</comment>
<dbReference type="AlphaFoldDB" id="A0A8H4J7G4"/>
<dbReference type="EMBL" id="WWBZ02000001">
    <property type="protein sequence ID" value="KAF4314550.1"/>
    <property type="molecule type" value="Genomic_DNA"/>
</dbReference>
<evidence type="ECO:0000256" key="1">
    <source>
        <dbReference type="SAM" id="MobiDB-lite"/>
    </source>
</evidence>
<sequence>MASNATTANNNTAPFSYETPEQAQERFMKLFRAHQAKRVKQVEHSKKRDTSHKFVPYQAELDKWRGIILDPETYRAKEKSKDALLVHWINDHLSIDNESNLRWMPSRKEAKKSRNRRTGEEVTLEPKEFTILVPAEEVGYRLLQAHVAADGTHNGRDKTLNWYTDPVNGPNTHPGVFHVYKQPMKCVVLQWIKECPGCLAGKKNSSNKRKRSDDDDDNNNNNNNDFSGSDNSAQKPKKARRSAQMPKRARPAANTAAAPAAADSTKYGPAYSDLDYNPTFPAVDPASYNSNNRFSSSPQPQQQEAWNMNPFQTPVSQDPGLFYAVADLSYDANEPLANYLVQEDATAAQNSFDLQANNDFGGQHILNVQDNVIGQDAFGGQNNAIGLDNFTLHSNFNGLDNFDGQNNFDGQGNFSVQNDFNGQDNFGGQDDFIGQVNFNAQGNFNSLDNSSSPDSFGSQNSFSNQELDQLTVNPHDLVQLDFLSGGNTEPVINPNFGYYNNPQ</sequence>
<dbReference type="OrthoDB" id="6513408at2759"/>
<feature type="region of interest" description="Disordered" evidence="1">
    <location>
        <begin position="200"/>
        <end position="264"/>
    </location>
</feature>
<feature type="compositionally biased region" description="Low complexity" evidence="1">
    <location>
        <begin position="251"/>
        <end position="262"/>
    </location>
</feature>
<proteinExistence type="predicted"/>
<feature type="region of interest" description="Disordered" evidence="1">
    <location>
        <begin position="282"/>
        <end position="304"/>
    </location>
</feature>
<feature type="compositionally biased region" description="Low complexity" evidence="1">
    <location>
        <begin position="219"/>
        <end position="232"/>
    </location>
</feature>
<dbReference type="Proteomes" id="UP000572817">
    <property type="component" value="Unassembled WGS sequence"/>
</dbReference>
<evidence type="ECO:0000313" key="2">
    <source>
        <dbReference type="EMBL" id="KAF4314550.1"/>
    </source>
</evidence>
<feature type="compositionally biased region" description="Polar residues" evidence="1">
    <location>
        <begin position="287"/>
        <end position="304"/>
    </location>
</feature>
<gene>
    <name evidence="2" type="ORF">GTA08_BOTSDO00173</name>
</gene>
<keyword evidence="3" id="KW-1185">Reference proteome</keyword>